<dbReference type="InterPro" id="IPR011701">
    <property type="entry name" value="MFS"/>
</dbReference>
<dbReference type="InterPro" id="IPR020846">
    <property type="entry name" value="MFS_dom"/>
</dbReference>
<feature type="transmembrane region" description="Helical" evidence="7">
    <location>
        <begin position="155"/>
        <end position="175"/>
    </location>
</feature>
<feature type="transmembrane region" description="Helical" evidence="7">
    <location>
        <begin position="700"/>
        <end position="719"/>
    </location>
</feature>
<dbReference type="GO" id="GO:0016020">
    <property type="term" value="C:membrane"/>
    <property type="evidence" value="ECO:0007669"/>
    <property type="project" value="UniProtKB-SubCell"/>
</dbReference>
<dbReference type="AlphaFoldDB" id="A0AAN6GHQ6"/>
<feature type="compositionally biased region" description="Acidic residues" evidence="6">
    <location>
        <begin position="48"/>
        <end position="67"/>
    </location>
</feature>
<evidence type="ECO:0000256" key="3">
    <source>
        <dbReference type="ARBA" id="ARBA00022692"/>
    </source>
</evidence>
<dbReference type="PANTHER" id="PTHR23511">
    <property type="entry name" value="SYNAPTIC VESICLE GLYCOPROTEIN 2"/>
    <property type="match status" value="1"/>
</dbReference>
<comment type="subcellular location">
    <subcellularLocation>
        <location evidence="1">Membrane</location>
        <topology evidence="1">Multi-pass membrane protein</topology>
    </subcellularLocation>
</comment>
<feature type="transmembrane region" description="Helical" evidence="7">
    <location>
        <begin position="605"/>
        <end position="625"/>
    </location>
</feature>
<keyword evidence="2" id="KW-0813">Transport</keyword>
<name>A0AAN6GHQ6_9BASI</name>
<feature type="transmembrane region" description="Helical" evidence="7">
    <location>
        <begin position="322"/>
        <end position="345"/>
    </location>
</feature>
<accession>A0AAN6GHQ6</accession>
<keyword evidence="3 7" id="KW-0812">Transmembrane</keyword>
<evidence type="ECO:0000256" key="1">
    <source>
        <dbReference type="ARBA" id="ARBA00004141"/>
    </source>
</evidence>
<evidence type="ECO:0000256" key="2">
    <source>
        <dbReference type="ARBA" id="ARBA00022448"/>
    </source>
</evidence>
<dbReference type="PROSITE" id="PS00217">
    <property type="entry name" value="SUGAR_TRANSPORT_2"/>
    <property type="match status" value="1"/>
</dbReference>
<dbReference type="InterPro" id="IPR005829">
    <property type="entry name" value="Sugar_transporter_CS"/>
</dbReference>
<dbReference type="Proteomes" id="UP001176521">
    <property type="component" value="Unassembled WGS sequence"/>
</dbReference>
<feature type="domain" description="Major facilitator superfamily (MFS) profile" evidence="8">
    <location>
        <begin position="157"/>
        <end position="722"/>
    </location>
</feature>
<evidence type="ECO:0000313" key="10">
    <source>
        <dbReference type="Proteomes" id="UP001176521"/>
    </source>
</evidence>
<keyword evidence="5 7" id="KW-0472">Membrane</keyword>
<keyword evidence="10" id="KW-1185">Reference proteome</keyword>
<gene>
    <name evidence="9" type="ORF">OC842_000680</name>
</gene>
<sequence length="728" mass="77880">MPSGASSSQRRAPAEQSLRLGPLSPDSSQRNPFHRRRFDDSVNPYGHEDEEEEEEEDDEDEALEDDLLLPAAGSAPSPTMATPHSEPHADPAQPRSSKLRLPGVVTSSSTPKWSGGEEGEDDSLARYDPTRTAIENKIALITLQLDKQGFGRYQLCVWILAGFGYMLDLMWAQAYGLVADPISKEFNVGSNVADLSTAFSTGLTVGAFSFGIIVDVVGRRPAFYASCLISSCFGLIFAAPSNFDALCFLAAMIGFGIGGNIPVDGTIVVETIPTQKRWLVALLSLFQPLGVVICTILAYAFIPSRTCPNDIAPGTCTKSANFGWRTLMLVMGAITLGVFVLRFFIFHFHETPQFLLSIGDDAGALRVMQAIAKQNKREDLMTLTMEDFRRIDALALGTDTVASVEGEVIRVGEDDLAIRDGAAHQAGGDGTSGSRSPSEGADDVKAKALNLSVEAKHQRKHKSSTDADAATTGPIRVAAPLRRLQAASASTSAPQTALAVRQEKGWLAFAVFHAKHAVLRSVAGLLTLFGTPRLARVSSILFLVYICDFFAFSIAGFFLPLILADKGGETQHTIRETYAIAIYAPGITATLVAGALYSLSRRSQLLSLIGSSALMAVSLFLYATVDSWASSIGLNALEYWMQSLFNAILYAYTPITYPSAIRGTGSGTCSTVGRIASIVAPIAGKRLYGDGGATNAQHTVYLAGGVMLVVPIALAFLPWETGRKVQAL</sequence>
<dbReference type="Gene3D" id="1.20.1250.20">
    <property type="entry name" value="MFS general substrate transporter like domains"/>
    <property type="match status" value="2"/>
</dbReference>
<keyword evidence="4 7" id="KW-1133">Transmembrane helix</keyword>
<feature type="transmembrane region" description="Helical" evidence="7">
    <location>
        <begin position="540"/>
        <end position="563"/>
    </location>
</feature>
<evidence type="ECO:0000256" key="4">
    <source>
        <dbReference type="ARBA" id="ARBA00022989"/>
    </source>
</evidence>
<feature type="transmembrane region" description="Helical" evidence="7">
    <location>
        <begin position="245"/>
        <end position="267"/>
    </location>
</feature>
<feature type="transmembrane region" description="Helical" evidence="7">
    <location>
        <begin position="279"/>
        <end position="302"/>
    </location>
</feature>
<evidence type="ECO:0000259" key="8">
    <source>
        <dbReference type="PROSITE" id="PS50850"/>
    </source>
</evidence>
<reference evidence="9" key="1">
    <citation type="journal article" date="2023" name="PhytoFront">
        <title>Draft Genome Resources of Seven Strains of Tilletia horrida, Causal Agent of Kernel Smut of Rice.</title>
        <authorList>
            <person name="Khanal S."/>
            <person name="Antony Babu S."/>
            <person name="Zhou X.G."/>
        </authorList>
    </citation>
    <scope>NUCLEOTIDE SEQUENCE</scope>
    <source>
        <strain evidence="9">TX3</strain>
    </source>
</reference>
<evidence type="ECO:0000256" key="5">
    <source>
        <dbReference type="ARBA" id="ARBA00023136"/>
    </source>
</evidence>
<comment type="caution">
    <text evidence="9">The sequence shown here is derived from an EMBL/GenBank/DDBJ whole genome shotgun (WGS) entry which is preliminary data.</text>
</comment>
<dbReference type="EMBL" id="JAPDMQ010000020">
    <property type="protein sequence ID" value="KAK0540013.1"/>
    <property type="molecule type" value="Genomic_DNA"/>
</dbReference>
<dbReference type="GO" id="GO:0022857">
    <property type="term" value="F:transmembrane transporter activity"/>
    <property type="evidence" value="ECO:0007669"/>
    <property type="project" value="InterPro"/>
</dbReference>
<feature type="transmembrane region" description="Helical" evidence="7">
    <location>
        <begin position="195"/>
        <end position="214"/>
    </location>
</feature>
<protein>
    <recommendedName>
        <fullName evidence="8">Major facilitator superfamily (MFS) profile domain-containing protein</fullName>
    </recommendedName>
</protein>
<dbReference type="PANTHER" id="PTHR23511:SF3">
    <property type="entry name" value="MAJOR FACILITATOR SUPERFAMILY (MFS) PROFILE DOMAIN-CONTAINING PROTEIN"/>
    <property type="match status" value="1"/>
</dbReference>
<feature type="compositionally biased region" description="Polar residues" evidence="6">
    <location>
        <begin position="1"/>
        <end position="10"/>
    </location>
</feature>
<proteinExistence type="predicted"/>
<dbReference type="SUPFAM" id="SSF103473">
    <property type="entry name" value="MFS general substrate transporter"/>
    <property type="match status" value="1"/>
</dbReference>
<dbReference type="InterPro" id="IPR036259">
    <property type="entry name" value="MFS_trans_sf"/>
</dbReference>
<evidence type="ECO:0000313" key="9">
    <source>
        <dbReference type="EMBL" id="KAK0540013.1"/>
    </source>
</evidence>
<evidence type="ECO:0000256" key="7">
    <source>
        <dbReference type="SAM" id="Phobius"/>
    </source>
</evidence>
<organism evidence="9 10">
    <name type="scientific">Tilletia horrida</name>
    <dbReference type="NCBI Taxonomy" id="155126"/>
    <lineage>
        <taxon>Eukaryota</taxon>
        <taxon>Fungi</taxon>
        <taxon>Dikarya</taxon>
        <taxon>Basidiomycota</taxon>
        <taxon>Ustilaginomycotina</taxon>
        <taxon>Exobasidiomycetes</taxon>
        <taxon>Tilletiales</taxon>
        <taxon>Tilletiaceae</taxon>
        <taxon>Tilletia</taxon>
    </lineage>
</organism>
<feature type="transmembrane region" description="Helical" evidence="7">
    <location>
        <begin position="578"/>
        <end position="598"/>
    </location>
</feature>
<evidence type="ECO:0000256" key="6">
    <source>
        <dbReference type="SAM" id="MobiDB-lite"/>
    </source>
</evidence>
<dbReference type="PROSITE" id="PS50850">
    <property type="entry name" value="MFS"/>
    <property type="match status" value="1"/>
</dbReference>
<feature type="region of interest" description="Disordered" evidence="6">
    <location>
        <begin position="422"/>
        <end position="443"/>
    </location>
</feature>
<dbReference type="Pfam" id="PF07690">
    <property type="entry name" value="MFS_1"/>
    <property type="match status" value="1"/>
</dbReference>
<feature type="transmembrane region" description="Helical" evidence="7">
    <location>
        <begin position="221"/>
        <end position="239"/>
    </location>
</feature>
<feature type="region of interest" description="Disordered" evidence="6">
    <location>
        <begin position="1"/>
        <end position="126"/>
    </location>
</feature>